<protein>
    <submittedName>
        <fullName evidence="2">RRM domain-containing protein</fullName>
    </submittedName>
</protein>
<sequence length="211" mass="24213">MVSKDNDTEVPKEEIPSKKELSTEENLPTNITNNQKALEESLRMQIKNLPKFLQFQQLKKLLTKHLPSVQYRKLKICEDNAYVSFLNVEGLQEALKVFDGFEIKGKTLSTKHVPEESIVERKPQSPKSLKTAKELTTPLADLPYDQQLEQKQKTSIKVALNLKKQCISNGIYSARQWVVEHLVKEILPSPVQEHYRNKAEHTCGYDVNGEI</sequence>
<evidence type="ECO:0000313" key="1">
    <source>
        <dbReference type="Proteomes" id="UP000887579"/>
    </source>
</evidence>
<name>A0AC34GDD2_9BILA</name>
<accession>A0AC34GDD2</accession>
<proteinExistence type="predicted"/>
<dbReference type="WBParaSite" id="ES5_v2.g27625.t1">
    <property type="protein sequence ID" value="ES5_v2.g27625.t1"/>
    <property type="gene ID" value="ES5_v2.g27625"/>
</dbReference>
<reference evidence="2" key="1">
    <citation type="submission" date="2022-11" db="UniProtKB">
        <authorList>
            <consortium name="WormBaseParasite"/>
        </authorList>
    </citation>
    <scope>IDENTIFICATION</scope>
</reference>
<organism evidence="1 2">
    <name type="scientific">Panagrolaimus sp. ES5</name>
    <dbReference type="NCBI Taxonomy" id="591445"/>
    <lineage>
        <taxon>Eukaryota</taxon>
        <taxon>Metazoa</taxon>
        <taxon>Ecdysozoa</taxon>
        <taxon>Nematoda</taxon>
        <taxon>Chromadorea</taxon>
        <taxon>Rhabditida</taxon>
        <taxon>Tylenchina</taxon>
        <taxon>Panagrolaimomorpha</taxon>
        <taxon>Panagrolaimoidea</taxon>
        <taxon>Panagrolaimidae</taxon>
        <taxon>Panagrolaimus</taxon>
    </lineage>
</organism>
<dbReference type="Proteomes" id="UP000887579">
    <property type="component" value="Unplaced"/>
</dbReference>
<evidence type="ECO:0000313" key="2">
    <source>
        <dbReference type="WBParaSite" id="ES5_v2.g27625.t1"/>
    </source>
</evidence>